<comment type="caution">
    <text evidence="1">The sequence shown here is derived from an EMBL/GenBank/DDBJ whole genome shotgun (WGS) entry which is preliminary data.</text>
</comment>
<gene>
    <name evidence="1" type="ORF">DEBURN_LOCUS6816</name>
</gene>
<dbReference type="EMBL" id="CAJVPK010000743">
    <property type="protein sequence ID" value="CAG8545138.1"/>
    <property type="molecule type" value="Genomic_DNA"/>
</dbReference>
<keyword evidence="2" id="KW-1185">Reference proteome</keyword>
<reference evidence="1" key="1">
    <citation type="submission" date="2021-06" db="EMBL/GenBank/DDBJ databases">
        <authorList>
            <person name="Kallberg Y."/>
            <person name="Tangrot J."/>
            <person name="Rosling A."/>
        </authorList>
    </citation>
    <scope>NUCLEOTIDE SEQUENCE</scope>
    <source>
        <strain evidence="1">AZ414A</strain>
    </source>
</reference>
<dbReference type="AlphaFoldDB" id="A0A9N9AU61"/>
<protein>
    <submittedName>
        <fullName evidence="1">11114_t:CDS:1</fullName>
    </submittedName>
</protein>
<evidence type="ECO:0000313" key="2">
    <source>
        <dbReference type="Proteomes" id="UP000789706"/>
    </source>
</evidence>
<sequence>MKTENNTKRTCGLCSRWKKRKYINTCKLCKGVKCIYSEQKKKRERKPKNITDNNSSEIGLSQVIPANDHNDLSQTIPTWFKGLGLKALIPCFEDINLEKYY</sequence>
<proteinExistence type="predicted"/>
<organism evidence="1 2">
    <name type="scientific">Diversispora eburnea</name>
    <dbReference type="NCBI Taxonomy" id="1213867"/>
    <lineage>
        <taxon>Eukaryota</taxon>
        <taxon>Fungi</taxon>
        <taxon>Fungi incertae sedis</taxon>
        <taxon>Mucoromycota</taxon>
        <taxon>Glomeromycotina</taxon>
        <taxon>Glomeromycetes</taxon>
        <taxon>Diversisporales</taxon>
        <taxon>Diversisporaceae</taxon>
        <taxon>Diversispora</taxon>
    </lineage>
</organism>
<accession>A0A9N9AU61</accession>
<name>A0A9N9AU61_9GLOM</name>
<evidence type="ECO:0000313" key="1">
    <source>
        <dbReference type="EMBL" id="CAG8545138.1"/>
    </source>
</evidence>
<dbReference type="Proteomes" id="UP000789706">
    <property type="component" value="Unassembled WGS sequence"/>
</dbReference>